<evidence type="ECO:0000313" key="20">
    <source>
        <dbReference type="Proteomes" id="UP001140562"/>
    </source>
</evidence>
<feature type="disulfide bond" evidence="14">
    <location>
        <begin position="42"/>
        <end position="73"/>
    </location>
</feature>
<organism evidence="19 20">
    <name type="scientific">Didymella glomerata</name>
    <dbReference type="NCBI Taxonomy" id="749621"/>
    <lineage>
        <taxon>Eukaryota</taxon>
        <taxon>Fungi</taxon>
        <taxon>Dikarya</taxon>
        <taxon>Ascomycota</taxon>
        <taxon>Pezizomycotina</taxon>
        <taxon>Dothideomycetes</taxon>
        <taxon>Pleosporomycetidae</taxon>
        <taxon>Pleosporales</taxon>
        <taxon>Pleosporineae</taxon>
        <taxon>Didymellaceae</taxon>
        <taxon>Didymella</taxon>
    </lineage>
</organism>
<dbReference type="PANTHER" id="PTHR33048">
    <property type="entry name" value="PTH11-LIKE INTEGRAL MEMBRANE PROTEIN (AFU_ORTHOLOGUE AFUA_5G11245)"/>
    <property type="match status" value="1"/>
</dbReference>
<feature type="domain" description="CFEM" evidence="18">
    <location>
        <begin position="10"/>
        <end position="121"/>
    </location>
</feature>
<evidence type="ECO:0000256" key="9">
    <source>
        <dbReference type="ARBA" id="ARBA00022989"/>
    </source>
</evidence>
<evidence type="ECO:0000256" key="7">
    <source>
        <dbReference type="ARBA" id="ARBA00022692"/>
    </source>
</evidence>
<keyword evidence="20" id="KW-1185">Reference proteome</keyword>
<protein>
    <recommendedName>
        <fullName evidence="18">CFEM domain-containing protein</fullName>
    </recommendedName>
</protein>
<evidence type="ECO:0000256" key="14">
    <source>
        <dbReference type="PROSITE-ProRule" id="PRU01356"/>
    </source>
</evidence>
<sequence length="457" mass="50181">MRFLQLLLPCLASVTLGLAQSTGQSGGLAAAVAQLSPCAQKCLGAAIQESSCGATNVTCICTNAPLQDNVQTCLLSACTLKEALVTKNVTANTCHAPPRNRSETSRIANIVLSVVSVACGLIRIMYKAIYSMAELGWDDYTIIMTLLAGVPSVVIIDRGLIPNGLGRDVWTVAFDRITAFVRWLYIAEILYFFQMTLLKLTLLFFFLRIFPKTIIRNLLKGTIAFTILYGLTFVVVAIFQCHPISHYWIKWDKEHNDGKCVNVNALAWSNAIISIVLDIWMLVLPLYEVFRLQLSWRKKMSVAIMFLVGTFVTVVSCLRLQSLVGFAASANPTWDQFDVVNWSNIEINVGIICACLPTIRVILVRAFPSIMGTTKGSSQAYHAKYGYGNGSRGLGNTTGSKVGQMSGRGVNEITYTRTIEIRHADNSDEVELMHMDEFGKQSPTSKTKSSSTSVVSL</sequence>
<dbReference type="InterPro" id="IPR049326">
    <property type="entry name" value="Rhodopsin_dom_fungi"/>
</dbReference>
<keyword evidence="6" id="KW-0336">GPI-anchor</keyword>
<feature type="disulfide bond" evidence="14">
    <location>
        <begin position="38"/>
        <end position="78"/>
    </location>
</feature>
<evidence type="ECO:0000259" key="18">
    <source>
        <dbReference type="PROSITE" id="PS52012"/>
    </source>
</evidence>
<evidence type="ECO:0000256" key="2">
    <source>
        <dbReference type="ARBA" id="ARBA00004589"/>
    </source>
</evidence>
<proteinExistence type="inferred from homology"/>
<feature type="signal peptide" evidence="17">
    <location>
        <begin position="1"/>
        <end position="19"/>
    </location>
</feature>
<feature type="transmembrane region" description="Helical" evidence="16">
    <location>
        <begin position="347"/>
        <end position="367"/>
    </location>
</feature>
<keyword evidence="11 14" id="KW-1015">Disulfide bond</keyword>
<feature type="transmembrane region" description="Helical" evidence="16">
    <location>
        <begin position="107"/>
        <end position="125"/>
    </location>
</feature>
<keyword evidence="8 17" id="KW-0732">Signal</keyword>
<dbReference type="OrthoDB" id="2496787at2759"/>
<comment type="similarity">
    <text evidence="4">Belongs to the RBT5 family.</text>
</comment>
<keyword evidence="7 16" id="KW-0812">Transmembrane</keyword>
<accession>A0A9W8WTP6</accession>
<feature type="transmembrane region" description="Helical" evidence="16">
    <location>
        <begin position="222"/>
        <end position="245"/>
    </location>
</feature>
<keyword evidence="5" id="KW-0964">Secreted</keyword>
<feature type="transmembrane region" description="Helical" evidence="16">
    <location>
        <begin position="137"/>
        <end position="156"/>
    </location>
</feature>
<evidence type="ECO:0000256" key="8">
    <source>
        <dbReference type="ARBA" id="ARBA00022729"/>
    </source>
</evidence>
<comment type="similarity">
    <text evidence="13">Belongs to the SAT4 family.</text>
</comment>
<comment type="caution">
    <text evidence="19">The sequence shown here is derived from an EMBL/GenBank/DDBJ whole genome shotgun (WGS) entry which is preliminary data.</text>
</comment>
<feature type="transmembrane region" description="Helical" evidence="16">
    <location>
        <begin position="189"/>
        <end position="210"/>
    </location>
</feature>
<evidence type="ECO:0000256" key="5">
    <source>
        <dbReference type="ARBA" id="ARBA00022525"/>
    </source>
</evidence>
<keyword evidence="10 16" id="KW-0472">Membrane</keyword>
<keyword evidence="12" id="KW-0449">Lipoprotein</keyword>
<dbReference type="InterPro" id="IPR008427">
    <property type="entry name" value="Extracellular_membr_CFEM_dom"/>
</dbReference>
<feature type="transmembrane region" description="Helical" evidence="16">
    <location>
        <begin position="265"/>
        <end position="290"/>
    </location>
</feature>
<evidence type="ECO:0000256" key="13">
    <source>
        <dbReference type="ARBA" id="ARBA00038359"/>
    </source>
</evidence>
<dbReference type="EMBL" id="JAPEUV010000120">
    <property type="protein sequence ID" value="KAJ4332385.1"/>
    <property type="molecule type" value="Genomic_DNA"/>
</dbReference>
<gene>
    <name evidence="19" type="ORF">N0V87_008440</name>
</gene>
<evidence type="ECO:0000313" key="19">
    <source>
        <dbReference type="EMBL" id="KAJ4332385.1"/>
    </source>
</evidence>
<evidence type="ECO:0000256" key="10">
    <source>
        <dbReference type="ARBA" id="ARBA00023136"/>
    </source>
</evidence>
<evidence type="ECO:0000256" key="6">
    <source>
        <dbReference type="ARBA" id="ARBA00022622"/>
    </source>
</evidence>
<evidence type="ECO:0000256" key="12">
    <source>
        <dbReference type="ARBA" id="ARBA00023288"/>
    </source>
</evidence>
<dbReference type="AlphaFoldDB" id="A0A9W8WTP6"/>
<feature type="transmembrane region" description="Helical" evidence="16">
    <location>
        <begin position="302"/>
        <end position="327"/>
    </location>
</feature>
<feature type="disulfide bond" evidence="14">
    <location>
        <begin position="61"/>
        <end position="94"/>
    </location>
</feature>
<evidence type="ECO:0000256" key="15">
    <source>
        <dbReference type="SAM" id="MobiDB-lite"/>
    </source>
</evidence>
<dbReference type="SMART" id="SM00747">
    <property type="entry name" value="CFEM"/>
    <property type="match status" value="1"/>
</dbReference>
<evidence type="ECO:0000256" key="16">
    <source>
        <dbReference type="SAM" id="Phobius"/>
    </source>
</evidence>
<name>A0A9W8WTP6_9PLEO</name>
<keyword evidence="6" id="KW-0325">Glycoprotein</keyword>
<evidence type="ECO:0000256" key="11">
    <source>
        <dbReference type="ARBA" id="ARBA00023157"/>
    </source>
</evidence>
<evidence type="ECO:0000256" key="1">
    <source>
        <dbReference type="ARBA" id="ARBA00004141"/>
    </source>
</evidence>
<feature type="compositionally biased region" description="Low complexity" evidence="15">
    <location>
        <begin position="444"/>
        <end position="457"/>
    </location>
</feature>
<dbReference type="PANTHER" id="PTHR33048:SF143">
    <property type="entry name" value="EXTRACELLULAR MEMBRANE PROTEIN CFEM DOMAIN-CONTAINING PROTEIN-RELATED"/>
    <property type="match status" value="1"/>
</dbReference>
<feature type="chain" id="PRO_5040847299" description="CFEM domain-containing protein" evidence="17">
    <location>
        <begin position="20"/>
        <end position="457"/>
    </location>
</feature>
<dbReference type="Pfam" id="PF20684">
    <property type="entry name" value="Fung_rhodopsin"/>
    <property type="match status" value="1"/>
</dbReference>
<dbReference type="GO" id="GO:0098552">
    <property type="term" value="C:side of membrane"/>
    <property type="evidence" value="ECO:0007669"/>
    <property type="project" value="UniProtKB-KW"/>
</dbReference>
<evidence type="ECO:0000256" key="4">
    <source>
        <dbReference type="ARBA" id="ARBA00010031"/>
    </source>
</evidence>
<evidence type="ECO:0000256" key="3">
    <source>
        <dbReference type="ARBA" id="ARBA00004613"/>
    </source>
</evidence>
<keyword evidence="9 16" id="KW-1133">Transmembrane helix</keyword>
<feature type="region of interest" description="Disordered" evidence="15">
    <location>
        <begin position="438"/>
        <end position="457"/>
    </location>
</feature>
<dbReference type="InterPro" id="IPR052337">
    <property type="entry name" value="SAT4-like"/>
</dbReference>
<dbReference type="GO" id="GO:0005576">
    <property type="term" value="C:extracellular region"/>
    <property type="evidence" value="ECO:0007669"/>
    <property type="project" value="UniProtKB-SubCell"/>
</dbReference>
<evidence type="ECO:0000256" key="17">
    <source>
        <dbReference type="SAM" id="SignalP"/>
    </source>
</evidence>
<dbReference type="Pfam" id="PF05730">
    <property type="entry name" value="CFEM"/>
    <property type="match status" value="1"/>
</dbReference>
<reference evidence="19" key="1">
    <citation type="submission" date="2022-10" db="EMBL/GenBank/DDBJ databases">
        <title>Tapping the CABI collections for fungal endophytes: first genome assemblies for Collariella, Neodidymelliopsis, Ascochyta clinopodiicola, Didymella pomorum, Didymosphaeria variabile, Neocosmospora piperis and Neocucurbitaria cava.</title>
        <authorList>
            <person name="Hill R."/>
        </authorList>
    </citation>
    <scope>NUCLEOTIDE SEQUENCE</scope>
    <source>
        <strain evidence="19">IMI 360193</strain>
    </source>
</reference>
<comment type="subcellular location">
    <subcellularLocation>
        <location evidence="2">Membrane</location>
        <topology evidence="2">Lipid-anchor</topology>
        <topology evidence="2">GPI-anchor</topology>
    </subcellularLocation>
    <subcellularLocation>
        <location evidence="1">Membrane</location>
        <topology evidence="1">Multi-pass membrane protein</topology>
    </subcellularLocation>
    <subcellularLocation>
        <location evidence="3">Secreted</location>
    </subcellularLocation>
</comment>
<dbReference type="PROSITE" id="PS52012">
    <property type="entry name" value="CFEM"/>
    <property type="match status" value="1"/>
</dbReference>
<dbReference type="Proteomes" id="UP001140562">
    <property type="component" value="Unassembled WGS sequence"/>
</dbReference>
<feature type="disulfide bond" evidence="14">
    <location>
        <begin position="52"/>
        <end position="59"/>
    </location>
</feature>
<comment type="caution">
    <text evidence="14">Lacks conserved residue(s) required for the propagation of feature annotation.</text>
</comment>